<accession>A0A4R1NHH0</accession>
<evidence type="ECO:0000313" key="2">
    <source>
        <dbReference type="Proteomes" id="UP000294555"/>
    </source>
</evidence>
<protein>
    <recommendedName>
        <fullName evidence="3">Nitroimidazol reductase NimA-like FMN-containing flavoprotein (Pyridoxamine 5'-phosphate oxidase superfamily)</fullName>
    </recommendedName>
</protein>
<dbReference type="PANTHER" id="PTHR34071:SF2">
    <property type="entry name" value="FLAVIN-NUCLEOTIDE-BINDING PROTEIN"/>
    <property type="match status" value="1"/>
</dbReference>
<evidence type="ECO:0008006" key="3">
    <source>
        <dbReference type="Google" id="ProtNLM"/>
    </source>
</evidence>
<sequence>MQWMTGVAPHGHPHGEMRRDDREITDAAEINEILNAAKVMYISLADNNIPFMVPVFYAWDGMSLYFHSARSGSKIDILKRNNAICFAVSIEQGVVEDEVICNFEAKHRTVIGLGNAVFIEDEQEKIAALNRIVARFSDKAWSFPQANLRSTLVLRIDVVSIKGKKHGF</sequence>
<organism evidence="1 2">
    <name type="scientific">Sodalis ligni</name>
    <dbReference type="NCBI Taxonomy" id="2697027"/>
    <lineage>
        <taxon>Bacteria</taxon>
        <taxon>Pseudomonadati</taxon>
        <taxon>Pseudomonadota</taxon>
        <taxon>Gammaproteobacteria</taxon>
        <taxon>Enterobacterales</taxon>
        <taxon>Bruguierivoracaceae</taxon>
        <taxon>Sodalis</taxon>
    </lineage>
</organism>
<dbReference type="InterPro" id="IPR024747">
    <property type="entry name" value="Pyridox_Oxase-rel"/>
</dbReference>
<dbReference type="InterPro" id="IPR012349">
    <property type="entry name" value="Split_barrel_FMN-bd"/>
</dbReference>
<comment type="caution">
    <text evidence="1">The sequence shown here is derived from an EMBL/GenBank/DDBJ whole genome shotgun (WGS) entry which is preliminary data.</text>
</comment>
<name>A0A4R1NHH0_9GAMM</name>
<dbReference type="PANTHER" id="PTHR34071">
    <property type="entry name" value="5-NITROIMIDAZOLE ANTIBIOTICS RESISTANCE PROTEIN, NIMA-FAMILY-RELATED PROTEIN-RELATED"/>
    <property type="match status" value="1"/>
</dbReference>
<reference evidence="1 2" key="1">
    <citation type="submission" date="2019-02" db="EMBL/GenBank/DDBJ databases">
        <title>Investigation of anaerobic lignin degradation for improved lignocellulosic biofuels.</title>
        <authorList>
            <person name="Deangelis K."/>
        </authorList>
    </citation>
    <scope>NUCLEOTIDE SEQUENCE [LARGE SCALE GENOMIC DNA]</scope>
    <source>
        <strain evidence="1 2">159R</strain>
    </source>
</reference>
<keyword evidence="2" id="KW-1185">Reference proteome</keyword>
<gene>
    <name evidence="1" type="ORF">EZJ58_3445</name>
</gene>
<dbReference type="AlphaFoldDB" id="A0A4R1NHH0"/>
<dbReference type="RefSeq" id="WP_243701486.1">
    <property type="nucleotide sequence ID" value="NZ_SJOI01000001.1"/>
</dbReference>
<evidence type="ECO:0000313" key="1">
    <source>
        <dbReference type="EMBL" id="TCL05271.1"/>
    </source>
</evidence>
<dbReference type="Proteomes" id="UP000294555">
    <property type="component" value="Unassembled WGS sequence"/>
</dbReference>
<dbReference type="SUPFAM" id="SSF50475">
    <property type="entry name" value="FMN-binding split barrel"/>
    <property type="match status" value="1"/>
</dbReference>
<dbReference type="EMBL" id="SJOI01000001">
    <property type="protein sequence ID" value="TCL05271.1"/>
    <property type="molecule type" value="Genomic_DNA"/>
</dbReference>
<proteinExistence type="predicted"/>
<dbReference type="Gene3D" id="2.30.110.10">
    <property type="entry name" value="Electron Transport, Fmn-binding Protein, Chain A"/>
    <property type="match status" value="1"/>
</dbReference>
<dbReference type="Pfam" id="PF12900">
    <property type="entry name" value="Pyridox_ox_2"/>
    <property type="match status" value="1"/>
</dbReference>